<evidence type="ECO:0000313" key="3">
    <source>
        <dbReference type="Proteomes" id="UP000036520"/>
    </source>
</evidence>
<keyword evidence="2" id="KW-0560">Oxidoreductase</keyword>
<protein>
    <submittedName>
        <fullName evidence="2">Peroxidase</fullName>
    </submittedName>
</protein>
<evidence type="ECO:0000256" key="1">
    <source>
        <dbReference type="SAM" id="Phobius"/>
    </source>
</evidence>
<reference evidence="2 3" key="1">
    <citation type="submission" date="2015-07" db="EMBL/GenBank/DDBJ databases">
        <authorList>
            <person name="Kim K.M."/>
        </authorList>
    </citation>
    <scope>NUCLEOTIDE SEQUENCE [LARGE SCALE GENOMIC DNA]</scope>
    <source>
        <strain evidence="2 3">KCTC 12363</strain>
    </source>
</reference>
<dbReference type="Proteomes" id="UP000036520">
    <property type="component" value="Chromosome"/>
</dbReference>
<feature type="transmembrane region" description="Helical" evidence="1">
    <location>
        <begin position="300"/>
        <end position="318"/>
    </location>
</feature>
<gene>
    <name evidence="2" type="ORF">CA2015_3464</name>
</gene>
<dbReference type="AlphaFoldDB" id="A0A0H4PEE7"/>
<dbReference type="PATRIC" id="fig|320787.5.peg.3787"/>
<name>A0A0H4PEE7_9BACT</name>
<dbReference type="GO" id="GO:0004601">
    <property type="term" value="F:peroxidase activity"/>
    <property type="evidence" value="ECO:0007669"/>
    <property type="project" value="UniProtKB-KW"/>
</dbReference>
<evidence type="ECO:0000313" key="2">
    <source>
        <dbReference type="EMBL" id="AKP52851.1"/>
    </source>
</evidence>
<accession>A0A0H4PEE7</accession>
<dbReference type="STRING" id="320787.CA2015_3464"/>
<dbReference type="EMBL" id="CP012040">
    <property type="protein sequence ID" value="AKP52851.1"/>
    <property type="molecule type" value="Genomic_DNA"/>
</dbReference>
<keyword evidence="2" id="KW-0575">Peroxidase</keyword>
<feature type="transmembrane region" description="Helical" evidence="1">
    <location>
        <begin position="203"/>
        <end position="227"/>
    </location>
</feature>
<dbReference type="RefSeq" id="WP_048643027.1">
    <property type="nucleotide sequence ID" value="NZ_CP012040.1"/>
</dbReference>
<keyword evidence="1" id="KW-0472">Membrane</keyword>
<feature type="transmembrane region" description="Helical" evidence="1">
    <location>
        <begin position="233"/>
        <end position="252"/>
    </location>
</feature>
<organism evidence="2 3">
    <name type="scientific">Cyclobacterium amurskyense</name>
    <dbReference type="NCBI Taxonomy" id="320787"/>
    <lineage>
        <taxon>Bacteria</taxon>
        <taxon>Pseudomonadati</taxon>
        <taxon>Bacteroidota</taxon>
        <taxon>Cytophagia</taxon>
        <taxon>Cytophagales</taxon>
        <taxon>Cyclobacteriaceae</taxon>
        <taxon>Cyclobacterium</taxon>
    </lineage>
</organism>
<keyword evidence="1" id="KW-0812">Transmembrane</keyword>
<dbReference type="KEGG" id="camu:CA2015_3464"/>
<keyword evidence="1" id="KW-1133">Transmembrane helix</keyword>
<dbReference type="OrthoDB" id="116741at2"/>
<keyword evidence="3" id="KW-1185">Reference proteome</keyword>
<sequence length="441" mass="51157">MSTIHRGLTVTVTIDEDKLSNVNALLFQFRNDLKTNRDQFDKSLPSTFFISWLTLPAQIYNETEQLPARIILMTSYVGDKQEHLNELVNFLEPQLKQVFGESHEFPENYAGKSDMLQFLSSKSVANTFYSGFKFLTTSDVAKEKALKSAVWEYAQQLNASKDASQLSPSYIKQQIEDFVANNPALHWAVEEIPFARKNKVQMLLPLVVFGLIMATSIICIVLCFFMDTLFVKIMAWVFPLFVSIMGGLLLLLRQNEKNPHIPNEELSDDEIRKIVALETHPVLNEMTVIAPLKKGWVRRAFLYVSLKLVGLLTYFTYIPTVHTARWLQLDKGKRLVFIANFDNLSEAYAHDFVDSEKRTKNMAVIFSHAFGFPATRWLIHKQYNHRSEYMKGVRAHQKITQFWYSHNQYESVENLKRNRAFREGLFKEMDDEAIKKWLLTI</sequence>
<proteinExistence type="predicted"/>